<protein>
    <submittedName>
        <fullName evidence="3">Uncharacterized protein</fullName>
    </submittedName>
</protein>
<keyword evidence="1" id="KW-0812">Transmembrane</keyword>
<keyword evidence="1" id="KW-1133">Transmembrane helix</keyword>
<name>A0A9D3XAV2_9SAUR</name>
<feature type="chain" id="PRO_5039110304" evidence="2">
    <location>
        <begin position="22"/>
        <end position="150"/>
    </location>
</feature>
<evidence type="ECO:0000256" key="2">
    <source>
        <dbReference type="SAM" id="SignalP"/>
    </source>
</evidence>
<feature type="transmembrane region" description="Helical" evidence="1">
    <location>
        <begin position="53"/>
        <end position="74"/>
    </location>
</feature>
<evidence type="ECO:0000256" key="1">
    <source>
        <dbReference type="SAM" id="Phobius"/>
    </source>
</evidence>
<reference evidence="3" key="1">
    <citation type="submission" date="2021-09" db="EMBL/GenBank/DDBJ databases">
        <title>The genome of Mauremys mutica provides insights into the evolution of semi-aquatic lifestyle.</title>
        <authorList>
            <person name="Gong S."/>
            <person name="Gao Y."/>
        </authorList>
    </citation>
    <scope>NUCLEOTIDE SEQUENCE</scope>
    <source>
        <strain evidence="3">MM-2020</strain>
        <tissue evidence="3">Muscle</tissue>
    </source>
</reference>
<evidence type="ECO:0000313" key="4">
    <source>
        <dbReference type="Proteomes" id="UP000827986"/>
    </source>
</evidence>
<dbReference type="Proteomes" id="UP000827986">
    <property type="component" value="Unassembled WGS sequence"/>
</dbReference>
<keyword evidence="1" id="KW-0472">Membrane</keyword>
<proteinExistence type="predicted"/>
<keyword evidence="2" id="KW-0732">Signal</keyword>
<feature type="signal peptide" evidence="2">
    <location>
        <begin position="1"/>
        <end position="21"/>
    </location>
</feature>
<dbReference type="EMBL" id="JAHDVG010000475">
    <property type="protein sequence ID" value="KAH1176331.1"/>
    <property type="molecule type" value="Genomic_DNA"/>
</dbReference>
<organism evidence="3 4">
    <name type="scientific">Mauremys mutica</name>
    <name type="common">yellowpond turtle</name>
    <dbReference type="NCBI Taxonomy" id="74926"/>
    <lineage>
        <taxon>Eukaryota</taxon>
        <taxon>Metazoa</taxon>
        <taxon>Chordata</taxon>
        <taxon>Craniata</taxon>
        <taxon>Vertebrata</taxon>
        <taxon>Euteleostomi</taxon>
        <taxon>Archelosauria</taxon>
        <taxon>Testudinata</taxon>
        <taxon>Testudines</taxon>
        <taxon>Cryptodira</taxon>
        <taxon>Durocryptodira</taxon>
        <taxon>Testudinoidea</taxon>
        <taxon>Geoemydidae</taxon>
        <taxon>Geoemydinae</taxon>
        <taxon>Mauremys</taxon>
    </lineage>
</organism>
<comment type="caution">
    <text evidence="3">The sequence shown here is derived from an EMBL/GenBank/DDBJ whole genome shotgun (WGS) entry which is preliminary data.</text>
</comment>
<gene>
    <name evidence="3" type="ORF">KIL84_021065</name>
</gene>
<accession>A0A9D3XAV2</accession>
<evidence type="ECO:0000313" key="3">
    <source>
        <dbReference type="EMBL" id="KAH1176331.1"/>
    </source>
</evidence>
<dbReference type="AlphaFoldDB" id="A0A9D3XAV2"/>
<sequence>MVGLFLHAGLCAPVLPSSALGQTPAEVRQSPECLLQELGTLPGLGAEKRNLTLAYYLFLYKASFVGTLVLSLALPSCSSRRLCLVSAQHGAVQRGELHLNPASPGAAGAGAQGPQWAGRDVCTINTCGPHTRGESSCSWQLGRRSANGSC</sequence>
<keyword evidence="4" id="KW-1185">Reference proteome</keyword>